<keyword evidence="9" id="KW-1185">Reference proteome</keyword>
<evidence type="ECO:0000256" key="4">
    <source>
        <dbReference type="ARBA" id="ARBA00023136"/>
    </source>
</evidence>
<feature type="transmembrane region" description="Helical" evidence="5">
    <location>
        <begin position="879"/>
        <end position="902"/>
    </location>
</feature>
<keyword evidence="3 5" id="KW-1133">Transmembrane helix</keyword>
<evidence type="ECO:0000256" key="6">
    <source>
        <dbReference type="SAM" id="SignalP"/>
    </source>
</evidence>
<dbReference type="PANTHER" id="PTHR47767">
    <property type="entry name" value="ADHESION G PROTEIN-COUPLED RECEPTOR G7"/>
    <property type="match status" value="1"/>
</dbReference>
<dbReference type="PROSITE" id="PS50261">
    <property type="entry name" value="G_PROTEIN_RECEP_F2_4"/>
    <property type="match status" value="1"/>
</dbReference>
<dbReference type="Pfam" id="PF00002">
    <property type="entry name" value="7tm_2"/>
    <property type="match status" value="1"/>
</dbReference>
<evidence type="ECO:0000259" key="7">
    <source>
        <dbReference type="PROSITE" id="PS50261"/>
    </source>
</evidence>
<keyword evidence="4 5" id="KW-0472">Membrane</keyword>
<gene>
    <name evidence="8" type="ORF">PHAECO_LOCUS2940</name>
</gene>
<sequence length="1153" mass="131283">MRQISSVKGVGVLFVFQLTNLVILSNEDHVKICPDEFSTLPNSSQKVLWQAAGTDHEIILSDPPCTDELGNLMIRVCSNGTWTPKNRPSCIKTVDATRKCPGNFQESENSCIFVTEPQQWKENCESIAASTPSSILENGTVWLPFRKSSKYGPFESVKRGESFGTPLDNNLKVPMKYDTFQKNCLAFNTMTGAMEVEDCSNLHNHVCEFAKNEIYKCPRDCVNAAINSNHCYCKLKGQCEHLAEIRSIFDKNILSDLAGNDLCSVGGPQLIDGYTPAISEHTWLYTNKPIEFTLCYSELLQVRDAENVHMLLNFDEKKRRLFLVVYNPNGLFDDADEDSIYCFTDAAPFDLRKRMYVKQINEQNSTKSSYKVYEVDMVQHIGQYWCQAYGKFDADEVHSNQVIGYTKKPGNEYALRIIIDRVCMIFNCTDEPLSSYQNSIHANLSSTFNTEVRLMEIFTFDYHILDVLIHISTPHKKPVYQEYYTLRKKLQSSLKEIEIVYFKSSEFCLPELSYSETGRQMSWPLTPIGQNAISEPFCLQDNGLPLFRLCEGNFMFGADWSNIVGDCDDGLELPESVKDLQSMTNETITNSTFHRVTSIINHEPDLPVLSIYYIAKMLETIFLRHENATSGGSIPDEAGGTLNITDSLMNVDRKSLAKAQDFLNITDGILDSINEILSTAKVDPNVVVIQRENVALHSTNPFLSNVSGVIVYSNNEKGITIKSLRRNETFDAVEYDKNLLLAYYVPEEILGHFKDDNLTIITTVFFNDRLFVSNYTKKPAGIVLSITIPGHGIYLPSTIPILFRSIEGDDIPECGFWDYGKKLARKKGRWSTIGGDYMGHFENKSSFHLCSYSHLTHFALLILESERAIKENNDNVLSIITYIGDFFSVCGIFGIFLTAIVYKKWRQKPGTIILLNLSVALVLEIILMQIIEMSPIIVSTGCEIFGKIIHYVVVSKFSWMLIYSFLQYMRFVKVFTILPDNIAWLSVIFGWGFGIIPVVIVVAVDPYSYTMEKYNFCYPAGLSLYLGFFMPIFIIIFINTFVFFAIMRQVTSKTVESHGNKDNIHKLQIQLAALLFFILGVPWLFVIFSKAIPITWIQTCLIYLFCITTNIQGFILFIFYVVFNGETRNFWLKYFTKREIVHISVSTKTSSRF</sequence>
<dbReference type="InterPro" id="IPR000832">
    <property type="entry name" value="GPCR_2_secretin-like"/>
</dbReference>
<keyword evidence="2 5" id="KW-0812">Transmembrane</keyword>
<dbReference type="GO" id="GO:0004930">
    <property type="term" value="F:G protein-coupled receptor activity"/>
    <property type="evidence" value="ECO:0007669"/>
    <property type="project" value="InterPro"/>
</dbReference>
<reference evidence="8" key="2">
    <citation type="submission" date="2022-10" db="EMBL/GenBank/DDBJ databases">
        <authorList>
            <consortium name="ENA_rothamsted_submissions"/>
            <consortium name="culmorum"/>
            <person name="King R."/>
        </authorList>
    </citation>
    <scope>NUCLEOTIDE SEQUENCE</scope>
</reference>
<dbReference type="Pfam" id="PF01825">
    <property type="entry name" value="GPS"/>
    <property type="match status" value="1"/>
</dbReference>
<dbReference type="InterPro" id="IPR000203">
    <property type="entry name" value="GPS"/>
</dbReference>
<dbReference type="Proteomes" id="UP001153737">
    <property type="component" value="Chromosome 12"/>
</dbReference>
<evidence type="ECO:0000313" key="8">
    <source>
        <dbReference type="EMBL" id="CAH1118996.1"/>
    </source>
</evidence>
<reference evidence="8" key="1">
    <citation type="submission" date="2022-01" db="EMBL/GenBank/DDBJ databases">
        <authorList>
            <person name="King R."/>
        </authorList>
    </citation>
    <scope>NUCLEOTIDE SEQUENCE</scope>
</reference>
<evidence type="ECO:0000256" key="5">
    <source>
        <dbReference type="SAM" id="Phobius"/>
    </source>
</evidence>
<feature type="transmembrane region" description="Helical" evidence="5">
    <location>
        <begin position="1024"/>
        <end position="1046"/>
    </location>
</feature>
<dbReference type="EMBL" id="OU896718">
    <property type="protein sequence ID" value="CAH1118996.1"/>
    <property type="molecule type" value="Genomic_DNA"/>
</dbReference>
<proteinExistence type="predicted"/>
<name>A0A9P0DB42_PHACE</name>
<dbReference type="OrthoDB" id="10037534at2759"/>
<dbReference type="AlphaFoldDB" id="A0A9P0DB42"/>
<dbReference type="Gene3D" id="2.60.220.50">
    <property type="match status" value="1"/>
</dbReference>
<evidence type="ECO:0000256" key="3">
    <source>
        <dbReference type="ARBA" id="ARBA00022989"/>
    </source>
</evidence>
<dbReference type="SUPFAM" id="SSF81321">
    <property type="entry name" value="Family A G protein-coupled receptor-like"/>
    <property type="match status" value="1"/>
</dbReference>
<accession>A0A9P0DB42</accession>
<dbReference type="GO" id="GO:0016020">
    <property type="term" value="C:membrane"/>
    <property type="evidence" value="ECO:0007669"/>
    <property type="project" value="UniProtKB-SubCell"/>
</dbReference>
<dbReference type="InterPro" id="IPR046338">
    <property type="entry name" value="GAIN_dom_sf"/>
</dbReference>
<feature type="transmembrane region" description="Helical" evidence="5">
    <location>
        <begin position="914"/>
        <end position="936"/>
    </location>
</feature>
<feature type="signal peptide" evidence="6">
    <location>
        <begin position="1"/>
        <end position="25"/>
    </location>
</feature>
<feature type="domain" description="G-protein coupled receptors family 2 profile 2" evidence="7">
    <location>
        <begin position="877"/>
        <end position="1124"/>
    </location>
</feature>
<feature type="chain" id="PRO_5040105625" description="G-protein coupled receptors family 2 profile 2 domain-containing protein" evidence="6">
    <location>
        <begin position="26"/>
        <end position="1153"/>
    </location>
</feature>
<keyword evidence="6" id="KW-0732">Signal</keyword>
<feature type="transmembrane region" description="Helical" evidence="5">
    <location>
        <begin position="1067"/>
        <end position="1089"/>
    </location>
</feature>
<dbReference type="GO" id="GO:0007166">
    <property type="term" value="P:cell surface receptor signaling pathway"/>
    <property type="evidence" value="ECO:0007669"/>
    <property type="project" value="InterPro"/>
</dbReference>
<dbReference type="Gene3D" id="1.20.1070.10">
    <property type="entry name" value="Rhodopsin 7-helix transmembrane proteins"/>
    <property type="match status" value="1"/>
</dbReference>
<feature type="transmembrane region" description="Helical" evidence="5">
    <location>
        <begin position="981"/>
        <end position="1004"/>
    </location>
</feature>
<protein>
    <recommendedName>
        <fullName evidence="7">G-protein coupled receptors family 2 profile 2 domain-containing protein</fullName>
    </recommendedName>
</protein>
<dbReference type="PANTHER" id="PTHR47767:SF1">
    <property type="entry name" value="ADHESION G PROTEIN-COUPLED RECEPTOR G7"/>
    <property type="match status" value="1"/>
</dbReference>
<organism evidence="8 9">
    <name type="scientific">Phaedon cochleariae</name>
    <name type="common">Mustard beetle</name>
    <dbReference type="NCBI Taxonomy" id="80249"/>
    <lineage>
        <taxon>Eukaryota</taxon>
        <taxon>Metazoa</taxon>
        <taxon>Ecdysozoa</taxon>
        <taxon>Arthropoda</taxon>
        <taxon>Hexapoda</taxon>
        <taxon>Insecta</taxon>
        <taxon>Pterygota</taxon>
        <taxon>Neoptera</taxon>
        <taxon>Endopterygota</taxon>
        <taxon>Coleoptera</taxon>
        <taxon>Polyphaga</taxon>
        <taxon>Cucujiformia</taxon>
        <taxon>Chrysomeloidea</taxon>
        <taxon>Chrysomelidae</taxon>
        <taxon>Chrysomelinae</taxon>
        <taxon>Chrysomelini</taxon>
        <taxon>Phaedon</taxon>
    </lineage>
</organism>
<dbReference type="InterPro" id="IPR053066">
    <property type="entry name" value="ADGR_G7"/>
</dbReference>
<evidence type="ECO:0000256" key="1">
    <source>
        <dbReference type="ARBA" id="ARBA00004141"/>
    </source>
</evidence>
<feature type="transmembrane region" description="Helical" evidence="5">
    <location>
        <begin position="1101"/>
        <end position="1123"/>
    </location>
</feature>
<evidence type="ECO:0000313" key="9">
    <source>
        <dbReference type="Proteomes" id="UP001153737"/>
    </source>
</evidence>
<dbReference type="InterPro" id="IPR017981">
    <property type="entry name" value="GPCR_2-like_7TM"/>
</dbReference>
<comment type="subcellular location">
    <subcellularLocation>
        <location evidence="1">Membrane</location>
        <topology evidence="1">Multi-pass membrane protein</topology>
    </subcellularLocation>
</comment>
<feature type="transmembrane region" description="Helical" evidence="5">
    <location>
        <begin position="948"/>
        <end position="969"/>
    </location>
</feature>
<evidence type="ECO:0000256" key="2">
    <source>
        <dbReference type="ARBA" id="ARBA00022692"/>
    </source>
</evidence>